<dbReference type="Pfam" id="PF00094">
    <property type="entry name" value="VWD"/>
    <property type="match status" value="2"/>
</dbReference>
<dbReference type="InterPro" id="IPR050733">
    <property type="entry name" value="Vitellogenin/Apolipophorin"/>
</dbReference>
<dbReference type="PANTHER" id="PTHR23345">
    <property type="entry name" value="VITELLOGENIN-RELATED"/>
    <property type="match status" value="1"/>
</dbReference>
<feature type="chain" id="PRO_5028862437" evidence="6">
    <location>
        <begin position="16"/>
        <end position="3042"/>
    </location>
</feature>
<accession>A0A7E5VQX3</accession>
<dbReference type="Proteomes" id="UP000322000">
    <property type="component" value="Chromosome 7"/>
</dbReference>
<dbReference type="OrthoDB" id="160294at2759"/>
<evidence type="ECO:0000259" key="7">
    <source>
        <dbReference type="PROSITE" id="PS51211"/>
    </source>
</evidence>
<evidence type="ECO:0000256" key="3">
    <source>
        <dbReference type="ARBA" id="ARBA00023157"/>
    </source>
</evidence>
<evidence type="ECO:0000259" key="8">
    <source>
        <dbReference type="PROSITE" id="PS51233"/>
    </source>
</evidence>
<dbReference type="SMART" id="SM00216">
    <property type="entry name" value="VWD"/>
    <property type="match status" value="2"/>
</dbReference>
<dbReference type="PROSITE" id="PS51233">
    <property type="entry name" value="VWFD"/>
    <property type="match status" value="2"/>
</dbReference>
<dbReference type="PROSITE" id="PS51211">
    <property type="entry name" value="VITELLOGENIN"/>
    <property type="match status" value="2"/>
</dbReference>
<feature type="domain" description="VWFD" evidence="8">
    <location>
        <begin position="2824"/>
        <end position="3000"/>
    </location>
</feature>
<keyword evidence="3" id="KW-1015">Disulfide bond</keyword>
<evidence type="ECO:0000256" key="1">
    <source>
        <dbReference type="ARBA" id="ARBA00022729"/>
    </source>
</evidence>
<evidence type="ECO:0000256" key="5">
    <source>
        <dbReference type="PROSITE-ProRule" id="PRU00557"/>
    </source>
</evidence>
<dbReference type="Pfam" id="PF01347">
    <property type="entry name" value="Vitellogenin_N"/>
    <property type="match status" value="2"/>
</dbReference>
<dbReference type="PANTHER" id="PTHR23345:SF15">
    <property type="entry name" value="VITELLOGENIN 1-RELATED"/>
    <property type="match status" value="1"/>
</dbReference>
<keyword evidence="9" id="KW-1185">Reference proteome</keyword>
<protein>
    <submittedName>
        <fullName evidence="10">Vitellogenin-like</fullName>
    </submittedName>
</protein>
<keyword evidence="4" id="KW-0325">Glycoprotein</keyword>
<evidence type="ECO:0000256" key="6">
    <source>
        <dbReference type="SAM" id="SignalP"/>
    </source>
</evidence>
<dbReference type="Gene3D" id="1.25.10.20">
    <property type="entry name" value="Vitellinogen, superhelical"/>
    <property type="match status" value="2"/>
</dbReference>
<dbReference type="Gene3D" id="2.30.230.10">
    <property type="entry name" value="Lipovitellin, beta-sheet shell regions, chain A"/>
    <property type="match status" value="2"/>
</dbReference>
<dbReference type="GO" id="GO:0045735">
    <property type="term" value="F:nutrient reservoir activity"/>
    <property type="evidence" value="ECO:0007669"/>
    <property type="project" value="UniProtKB-KW"/>
</dbReference>
<dbReference type="InParanoid" id="A0A7E5VQX3"/>
<feature type="domain" description="VWFD" evidence="8">
    <location>
        <begin position="1303"/>
        <end position="1480"/>
    </location>
</feature>
<dbReference type="InterPro" id="IPR015255">
    <property type="entry name" value="Vitellinogen_open_b-sht"/>
</dbReference>
<evidence type="ECO:0000256" key="2">
    <source>
        <dbReference type="ARBA" id="ARBA00022761"/>
    </source>
</evidence>
<evidence type="ECO:0000313" key="10">
    <source>
        <dbReference type="RefSeq" id="XP_026730672.1"/>
    </source>
</evidence>
<sequence length="3042" mass="341151">MKLLVLTAIVAAVVASPLSETKSWPWQVGKEYTYDVDTYTWSRFEQSGSNGNAFVSQFIVRVLAPGRLVAKLQNPQYAQMKEGKISLQSAPAGLEFKAVPNVDQPFEILVDGGRILSVSVPSTVSASFENVLKGLLSGLQVDLSTYGHVHNFPNSYDKESFQGLFKKNEADVTGDCETLYSVSPVAAEWRRVLPDFAEDPIEITKSRNYGSCKKLVAFGLGVPEGNEDFIKHTSESRIFAGKQGTIYKSETLSTVVAKPLVFGKQNAEVFSYVGLSLESVKEIPSEEWKISEEVRKIDSLLFTEKEDLGIEFNAQNVAKVQALLQELAPLLQEPNKLPSSDFLAKFESLVYLTNSLNSEQLALLTSSFEDAKSSDNAAKKNLWVLYRDAIAQTGTIAAFKEVKSWILNKKIEGEEAAEVIASLAGSLHTPSEELFTEFFLLSTNPVVVEQKYLNVSAILAASKFIRLANADLFVVDKIIPLASKDLKQAIADGDYSKADAFIRVLGNLAHPEILNVFAPYLDGSVPVNTYLRTQIVISLKTLAHEKNDQVRAVLFSILKNTAESYEVRVAAALNIFLSFPTADMFRIMAHMTNNDPSTQVRAVLVSGITYTAGLKDPRFAELVKNANSVKSLVAKEKYGARYSTDSIIGTYSSEDNLGYLRELAYIGSGNSALPKYQRTALRLRGNGWTEENWATLSVSDMQDLFEYIMDVVSAPGPQKVATDLKFSPEEITKVLDIKRKARQTLQASLFIDNLNQQRLFTFTERELGEFLVSLFRGAESLIHGSESSYVKVVFDRRVYVTFPVAAGVPFIYAYSEPTAFIIQNQASLKFGFGGGQVVKNVFKFTYARNLDGKVGFVDTIGDVFAYSGVVNKLQFNVPLKASINANKETYHLYFELPEEDVNLIHLSVTPYTDFRYKSNSWLASSENPSTQIIERSEKVFSADENLGQLFGVALRLQGYSYSADYKNPSWNLFDGDIVANVQELLYQKDIALTEFNLNYVAKESKNKAVSFTLFLESLYNQKVSGDLGPASVTADVAANSAARREQFAKRVASGIESANVQLVDFSVVFDGQEKVDFVFTGAYANSFVDNKSQAIVFLRGSEQLNAVFKMTKPKIVPLNFEEALKNPIKSTYEADIKFANDDNIKIVGTGERSEEYTQKLRNSPLAKQCLEDSSNGNLYQKDCYNVIIQAHAPDFFKSVVTYKNVSPAFLNLTYETYKTLKELYSWEEDEDLVNTIQDGTIEIESQAFYFDKYFNYKFTSKYGVLKLDNIEGMYYYPYAMAFYAPISNWERSRNWFTDEQTLPFCAVDGSKVKTYSGRSYEYSLTSSWHVVMVDDKAGLTVLARRPSANQEEVYIAYKTNFGKYVELDIKPTGVEVKSNVDKKSEGVLTSYFDSDKEVPILEYYTLAEGVQIFNINEGAFRVVYDKQRLIIFTADHRSSTNGLCGQSTSQIGDDYLTPFGLVDQPAYYGAAFSLDGESSDAKTAELKKQAKLKAYQPVTKYTNILRSDAEWSKIGNESVKGLTTTADPSNMKLLVLTAIVAAVASSPLAQTESWPWQVGKEYTYNVDSYTWTKFEQSDSSGNAFKSQFIVRVLTPGRLVAKLQDPLYAKFQGEINWQSAPKNLQFELVQKFDQPFEILVDGGRVLSVNVPSNLPTSFDNLLKGLISALQVDLSVFGHVHNFPNSFDKESFQGLFKKNEADVTGDCETLYSVSPLAAEWRRVLPDFAEDPIEITKSRNYDSCRRRVSYDTGAPEDDEFIKHTSESRIFAGKQGTIYKSETLSTVLVNPLLFGKQKAEVYSYVNFYLAAVKDVGAEWKLSEEVRKINSLLYKIDENLAIEYDEKNVALAQKLLQEITPLLQDPSSLSSTEFLAKFDNLLRLTNSLNSEQFSQLTSSIEVAKSSKNAAKNNMWILYRDAVAQTGTFAAFKEIKSWILNKKIEGEEAAEVIASIAGILRNPNEELYNEFFLLATNPIVVEQKFLNVSTLFAATKFIRLAKADSFVVDRVIPVASKDLKQAITDGDDSKAQVYIRALGNLAHPAILKVFAPYLDGRIPVSNYLRTQIVISLKTLANEKNDQVRAVLFSILKNTAESYEVRVAAALNIFLAFPTPEMFQILAHMTNDDPSTQVRAVLASSISFILGLKDPRFKELVEAAESAKNVVSKEKFGYRYSTDSLIDAYTSDDELTYFRELSFIGSENSILPKYQRAALRLKSNGWTEENWVTYSISDVQELVNYIADLLVVSRNVDADFKFSAKKIIDLLNIKRKDRSPLEGALFLDNLNQQRFFTFNEQQLTSFIEYIVKNIEQLTVNGINAQYIKVLTDKQVYVTFPLAFGVPFVYTYSEPILFIVQGQGSFKLDSGAASGSVNNKLTVTYARNENGRVGFVDTLGDVFTSSGIINKLQVYIPIEANSASKSGSLKLSFKLPEKDANLIHLSVTPYIAQQKLSSYEVVTKDPSTKIIARPDKVLSLDEKFGGLHLQGYSYSADYKNPSLNLFDGDIIANVRDLLYQKDIALTEFDLKYVAKESKTKAISFSLFFDTFYNQKESGEVGPAAIITEVAANSEARRAQFVKRVASGIESAEVLLVDLSAVFEGEQNTEIVFTGAYATSFVDNKIQALFFLRGVEQINAVFKLTKPKVTPLNFEDALKNPIKVNYEVDFKYGNDDNIKINGFGERTEEYTRKLRNDPLAKQCLRDSSYKNFYQRDCHKAIIKAHAPDYFKATVTYKEVSPAFLSLSYETYKILKELYSWEEDEDLVNTIKDGKIEIESKAFYYQNYANFKFSSKYGVLNLKNVEGMRYYPYFISFYAPTTAWERSRNWFTGYQHLPYCAVDDNKVWTYSGRSYEYGLTSSWHVVMVDESGLVVLARRPSDNQEEVYISYQSSSGKYLELDIKPSGVQVKSNTNKVSDGALTSYWDDTQDAPLLEYYSLAEGVLVFDINEGALRVVYDNQRLVLFTDGFRSTTNGLCGKSSSQVDDDYLTPFGLVDQPAYYGAAFSLDGEFSDAKTAELKKEAKLKAYQPVTKYTNILRSDDEWSKLQNESVKAL</sequence>
<name>A0A7E5VQX3_TRINI</name>
<evidence type="ECO:0000256" key="4">
    <source>
        <dbReference type="ARBA" id="ARBA00023180"/>
    </source>
</evidence>
<dbReference type="InterPro" id="IPR011030">
    <property type="entry name" value="Lipovitellin_superhlx_dom"/>
</dbReference>
<feature type="domain" description="Vitellogenin" evidence="7">
    <location>
        <begin position="26"/>
        <end position="677"/>
    </location>
</feature>
<dbReference type="SUPFAM" id="SSF56968">
    <property type="entry name" value="Lipovitellin-phosvitin complex, beta-sheet shell regions"/>
    <property type="match status" value="4"/>
</dbReference>
<dbReference type="InterPro" id="IPR015816">
    <property type="entry name" value="Vitellinogen_b-sht_N"/>
</dbReference>
<comment type="caution">
    <text evidence="5">Lacks conserved residue(s) required for the propagation of feature annotation.</text>
</comment>
<dbReference type="Pfam" id="PF09172">
    <property type="entry name" value="Vit_open_b-sht"/>
    <property type="match status" value="2"/>
</dbReference>
<dbReference type="SMART" id="SM00638">
    <property type="entry name" value="LPD_N"/>
    <property type="match status" value="2"/>
</dbReference>
<dbReference type="SMART" id="SM01169">
    <property type="entry name" value="DUF1943"/>
    <property type="match status" value="2"/>
</dbReference>
<dbReference type="KEGG" id="tnl:113495875"/>
<evidence type="ECO:0000313" key="9">
    <source>
        <dbReference type="Proteomes" id="UP000322000"/>
    </source>
</evidence>
<dbReference type="InterPro" id="IPR015819">
    <property type="entry name" value="Lipid_transp_b-sht_shell"/>
</dbReference>
<dbReference type="SUPFAM" id="SSF48431">
    <property type="entry name" value="Lipovitellin-phosvitin complex, superhelical domain"/>
    <property type="match status" value="2"/>
</dbReference>
<feature type="signal peptide" evidence="6">
    <location>
        <begin position="1"/>
        <end position="15"/>
    </location>
</feature>
<keyword evidence="2" id="KW-0758">Storage protein</keyword>
<organism evidence="9 10">
    <name type="scientific">Trichoplusia ni</name>
    <name type="common">Cabbage looper</name>
    <dbReference type="NCBI Taxonomy" id="7111"/>
    <lineage>
        <taxon>Eukaryota</taxon>
        <taxon>Metazoa</taxon>
        <taxon>Ecdysozoa</taxon>
        <taxon>Arthropoda</taxon>
        <taxon>Hexapoda</taxon>
        <taxon>Insecta</taxon>
        <taxon>Pterygota</taxon>
        <taxon>Neoptera</taxon>
        <taxon>Endopterygota</taxon>
        <taxon>Lepidoptera</taxon>
        <taxon>Glossata</taxon>
        <taxon>Ditrysia</taxon>
        <taxon>Noctuoidea</taxon>
        <taxon>Noctuidae</taxon>
        <taxon>Plusiinae</taxon>
        <taxon>Trichoplusia</taxon>
    </lineage>
</organism>
<dbReference type="GeneID" id="113495875"/>
<dbReference type="GO" id="GO:0005319">
    <property type="term" value="F:lipid transporter activity"/>
    <property type="evidence" value="ECO:0007669"/>
    <property type="project" value="InterPro"/>
</dbReference>
<keyword evidence="1 6" id="KW-0732">Signal</keyword>
<dbReference type="RefSeq" id="XP_026730672.1">
    <property type="nucleotide sequence ID" value="XM_026874871.1"/>
</dbReference>
<gene>
    <name evidence="10" type="primary">LOC113495875</name>
</gene>
<feature type="domain" description="Vitellogenin" evidence="7">
    <location>
        <begin position="1556"/>
        <end position="2204"/>
    </location>
</feature>
<reference evidence="10" key="1">
    <citation type="submission" date="2025-08" db="UniProtKB">
        <authorList>
            <consortium name="RefSeq"/>
        </authorList>
    </citation>
    <scope>IDENTIFICATION</scope>
</reference>
<proteinExistence type="predicted"/>
<dbReference type="InterPro" id="IPR001846">
    <property type="entry name" value="VWF_type-D"/>
</dbReference>
<dbReference type="InterPro" id="IPR001747">
    <property type="entry name" value="Vitellogenin_N"/>
</dbReference>